<dbReference type="EMBL" id="DAANTV010000055">
    <property type="protein sequence ID" value="HAD1388561.1"/>
    <property type="molecule type" value="Genomic_DNA"/>
</dbReference>
<gene>
    <name evidence="1" type="ORF">G0O82_24390</name>
</gene>
<sequence>KLIEAGYLMDVEGKYILTDAGIAAGAEAKPNRYKKGENYFLWPDNLAL</sequence>
<feature type="non-terminal residue" evidence="1">
    <location>
        <position position="1"/>
    </location>
</feature>
<name>A0A710BGI5_SALTM</name>
<dbReference type="AlphaFoldDB" id="A0A710BGI5"/>
<reference evidence="1" key="2">
    <citation type="submission" date="2019-08" db="EMBL/GenBank/DDBJ databases">
        <authorList>
            <consortium name="NCBI Pathogen Detection Project"/>
        </authorList>
    </citation>
    <scope>NUCLEOTIDE SEQUENCE</scope>
    <source>
        <strain evidence="1">SSI_AA583</strain>
    </source>
</reference>
<evidence type="ECO:0000313" key="1">
    <source>
        <dbReference type="EMBL" id="HAD1388561.1"/>
    </source>
</evidence>
<reference evidence="1" key="1">
    <citation type="journal article" date="2018" name="Genome Biol.">
        <title>SKESA: strategic k-mer extension for scrupulous assemblies.</title>
        <authorList>
            <person name="Souvorov A."/>
            <person name="Agarwala R."/>
            <person name="Lipman D.J."/>
        </authorList>
    </citation>
    <scope>NUCLEOTIDE SEQUENCE</scope>
    <source>
        <strain evidence="1">SSI_AA583</strain>
    </source>
</reference>
<protein>
    <submittedName>
        <fullName evidence="1">DNA repair protein</fullName>
    </submittedName>
</protein>
<proteinExistence type="predicted"/>
<organism evidence="1">
    <name type="scientific">Salmonella typhimurium</name>
    <dbReference type="NCBI Taxonomy" id="90371"/>
    <lineage>
        <taxon>Bacteria</taxon>
        <taxon>Pseudomonadati</taxon>
        <taxon>Pseudomonadota</taxon>
        <taxon>Gammaproteobacteria</taxon>
        <taxon>Enterobacterales</taxon>
        <taxon>Enterobacteriaceae</taxon>
        <taxon>Salmonella</taxon>
    </lineage>
</organism>
<comment type="caution">
    <text evidence="1">The sequence shown here is derived from an EMBL/GenBank/DDBJ whole genome shotgun (WGS) entry which is preliminary data.</text>
</comment>
<accession>A0A710BGI5</accession>